<dbReference type="InterPro" id="IPR038287">
    <property type="entry name" value="Cse2_sf"/>
</dbReference>
<accession>A0A6I6E0R2</accession>
<sequence length="173" mass="19332">MTLADTAQTTAESSLGSLVAQMANAIAASHYPKGDHAALRRWAPDQAVPLAFYRLWLHYLAADLPPEGQTPAWMTLAWGLAMLGEGAHDPRRPLGQALAETKFAEGRLERLLSAPEEVRLKLFMDAVRFLAAKGESFDWREAAQFLLITDPAKREALHRRIAAAFYRHQHKEF</sequence>
<evidence type="ECO:0000313" key="1">
    <source>
        <dbReference type="EMBL" id="QGU33454.1"/>
    </source>
</evidence>
<dbReference type="Gene3D" id="1.10.520.40">
    <property type="entry name" value="CRISPR-associated protein Cse2"/>
    <property type="match status" value="1"/>
</dbReference>
<dbReference type="InterPro" id="IPR013382">
    <property type="entry name" value="CRISPR-assoc_prot_Cse2"/>
</dbReference>
<dbReference type="KEGG" id="ttp:E6P07_10985"/>
<dbReference type="Proteomes" id="UP000426424">
    <property type="component" value="Chromosome"/>
</dbReference>
<proteinExistence type="predicted"/>
<protein>
    <submittedName>
        <fullName evidence="1">Type I-E CRISPR-associated protein Cse2/CasB</fullName>
    </submittedName>
</protein>
<gene>
    <name evidence="1" type="ORF">E6P07_10985</name>
</gene>
<evidence type="ECO:0000313" key="2">
    <source>
        <dbReference type="Proteomes" id="UP000426424"/>
    </source>
</evidence>
<dbReference type="AlphaFoldDB" id="A0A6I6E0R2"/>
<reference evidence="1 2" key="1">
    <citation type="submission" date="2019-12" db="EMBL/GenBank/DDBJ databases">
        <title>The complete genome of the thermophilic, anoxygenic phototrophic gammaproteobacterium Thermochromatium tepidum.</title>
        <authorList>
            <person name="Sattley W.M."/>
            <person name="Swingley W.D."/>
            <person name="Burchell B.M."/>
            <person name="Gurbani S.A."/>
            <person name="Kujawa C.M."/>
            <person name="Nuccio D.A."/>
            <person name="Schladweiler J."/>
            <person name="Shaffer K.N."/>
            <person name="Stokes L.M."/>
            <person name="Touchman J.W."/>
            <person name="Blankenship R.E."/>
            <person name="Madigan M.T."/>
        </authorList>
    </citation>
    <scope>NUCLEOTIDE SEQUENCE [LARGE SCALE GENOMIC DNA]</scope>
    <source>
        <strain evidence="1 2">ATCC 43061</strain>
    </source>
</reference>
<dbReference type="OrthoDB" id="5796578at2"/>
<dbReference type="RefSeq" id="WP_153975646.1">
    <property type="nucleotide sequence ID" value="NZ_CP039268.1"/>
</dbReference>
<organism evidence="1 2">
    <name type="scientific">Thermochromatium tepidum ATCC 43061</name>
    <dbReference type="NCBI Taxonomy" id="316276"/>
    <lineage>
        <taxon>Bacteria</taxon>
        <taxon>Pseudomonadati</taxon>
        <taxon>Pseudomonadota</taxon>
        <taxon>Gammaproteobacteria</taxon>
        <taxon>Chromatiales</taxon>
        <taxon>Chromatiaceae</taxon>
        <taxon>Thermochromatium</taxon>
    </lineage>
</organism>
<keyword evidence="2" id="KW-1185">Reference proteome</keyword>
<dbReference type="EMBL" id="CP039268">
    <property type="protein sequence ID" value="QGU33454.1"/>
    <property type="molecule type" value="Genomic_DNA"/>
</dbReference>
<dbReference type="NCBIfam" id="TIGR02548">
    <property type="entry name" value="casB_cse2"/>
    <property type="match status" value="1"/>
</dbReference>
<name>A0A6I6E0R2_THETI</name>